<dbReference type="PANTHER" id="PTHR44090:SF1">
    <property type="entry name" value="SUPERKILLER COMPLEX PROTEIN 8"/>
    <property type="match status" value="1"/>
</dbReference>
<feature type="repeat" description="WD" evidence="3">
    <location>
        <begin position="140"/>
        <end position="181"/>
    </location>
</feature>
<keyword evidence="2" id="KW-0677">Repeat</keyword>
<accession>A0ABD3P700</accession>
<dbReference type="EMBL" id="JALLAZ020001026">
    <property type="protein sequence ID" value="KAL3782250.1"/>
    <property type="molecule type" value="Genomic_DNA"/>
</dbReference>
<dbReference type="GO" id="GO:0032991">
    <property type="term" value="C:protein-containing complex"/>
    <property type="evidence" value="ECO:0007669"/>
    <property type="project" value="UniProtKB-ARBA"/>
</dbReference>
<evidence type="ECO:0000256" key="3">
    <source>
        <dbReference type="PROSITE-ProRule" id="PRU00221"/>
    </source>
</evidence>
<comment type="caution">
    <text evidence="5">The sequence shown here is derived from an EMBL/GenBank/DDBJ whole genome shotgun (WGS) entry which is preliminary data.</text>
</comment>
<dbReference type="SUPFAM" id="SSF50978">
    <property type="entry name" value="WD40 repeat-like"/>
    <property type="match status" value="1"/>
</dbReference>
<dbReference type="PROSITE" id="PS50082">
    <property type="entry name" value="WD_REPEATS_2"/>
    <property type="match status" value="1"/>
</dbReference>
<evidence type="ECO:0000256" key="4">
    <source>
        <dbReference type="SAM" id="MobiDB-lite"/>
    </source>
</evidence>
<feature type="region of interest" description="Disordered" evidence="4">
    <location>
        <begin position="35"/>
        <end position="61"/>
    </location>
</feature>
<dbReference type="InterPro" id="IPR051510">
    <property type="entry name" value="SKI8"/>
</dbReference>
<dbReference type="PROSITE" id="PS50294">
    <property type="entry name" value="WD_REPEATS_REGION"/>
    <property type="match status" value="1"/>
</dbReference>
<evidence type="ECO:0000313" key="6">
    <source>
        <dbReference type="Proteomes" id="UP001530315"/>
    </source>
</evidence>
<evidence type="ECO:0000313" key="5">
    <source>
        <dbReference type="EMBL" id="KAL3782250.1"/>
    </source>
</evidence>
<dbReference type="PANTHER" id="PTHR44090">
    <property type="entry name" value="WD REPEAT-CONTAINING PROTEIN 61"/>
    <property type="match status" value="1"/>
</dbReference>
<dbReference type="InterPro" id="IPR015943">
    <property type="entry name" value="WD40/YVTN_repeat-like_dom_sf"/>
</dbReference>
<dbReference type="InterPro" id="IPR036322">
    <property type="entry name" value="WD40_repeat_dom_sf"/>
</dbReference>
<feature type="compositionally biased region" description="Acidic residues" evidence="4">
    <location>
        <begin position="37"/>
        <end position="46"/>
    </location>
</feature>
<feature type="region of interest" description="Disordered" evidence="4">
    <location>
        <begin position="113"/>
        <end position="132"/>
    </location>
</feature>
<evidence type="ECO:0000256" key="1">
    <source>
        <dbReference type="ARBA" id="ARBA00022574"/>
    </source>
</evidence>
<gene>
    <name evidence="5" type="ORF">ACHAW5_004808</name>
</gene>
<protein>
    <submittedName>
        <fullName evidence="5">Uncharacterized protein</fullName>
    </submittedName>
</protein>
<keyword evidence="1 3" id="KW-0853">WD repeat</keyword>
<dbReference type="Proteomes" id="UP001530315">
    <property type="component" value="Unassembled WGS sequence"/>
</dbReference>
<evidence type="ECO:0000256" key="2">
    <source>
        <dbReference type="ARBA" id="ARBA00022737"/>
    </source>
</evidence>
<dbReference type="InterPro" id="IPR001680">
    <property type="entry name" value="WD40_rpt"/>
</dbReference>
<name>A0ABD3P700_9STRA</name>
<dbReference type="Pfam" id="PF00400">
    <property type="entry name" value="WD40"/>
    <property type="match status" value="1"/>
</dbReference>
<sequence>MGKPKSHPPSRVDFLPFPVILYGISLLVGEGRGGNVVDDDDDDDVDEGKGGGKGRRGKEEASILARASVGKSRGANVSTCASRFLDGKLIHLVAVGCEDGTVVVFRLIDGRRGEDDGDESNAGPSSSTSSTHEFVEVVECTGHEKAVCSVNFHPRGTHVLTSAKDGTARVFSVDDGAEVALLRCEVRDPRGPAPPPTTTTTTKPSSSGKTSTDPRMMKRPSQVIVRGSFYGDLEGRTIYTVASGKRGPTYLSRWGPSSSLPPHSSFEQVYRVQCSPVPISSTSLSSDGTILTLGSVEGSVLLYNLVTKSVIREFREVHDMPVTCVASRPVPTELMLPGEMEGGVSFDALSASADNKLGMWTLQKRSRISTPVSPRIARERGALEAHAMRMARVPLLALLAFAIVAIRDAIDVCGEAFGATALVADGGMSTAGRCLFREVLWAEEARVSFVPE</sequence>
<feature type="compositionally biased region" description="Low complexity" evidence="4">
    <location>
        <begin position="198"/>
        <end position="214"/>
    </location>
</feature>
<dbReference type="AlphaFoldDB" id="A0ABD3P700"/>
<organism evidence="5 6">
    <name type="scientific">Stephanodiscus triporus</name>
    <dbReference type="NCBI Taxonomy" id="2934178"/>
    <lineage>
        <taxon>Eukaryota</taxon>
        <taxon>Sar</taxon>
        <taxon>Stramenopiles</taxon>
        <taxon>Ochrophyta</taxon>
        <taxon>Bacillariophyta</taxon>
        <taxon>Coscinodiscophyceae</taxon>
        <taxon>Thalassiosirophycidae</taxon>
        <taxon>Stephanodiscales</taxon>
        <taxon>Stephanodiscaceae</taxon>
        <taxon>Stephanodiscus</taxon>
    </lineage>
</organism>
<dbReference type="Gene3D" id="2.130.10.10">
    <property type="entry name" value="YVTN repeat-like/Quinoprotein amine dehydrogenase"/>
    <property type="match status" value="1"/>
</dbReference>
<feature type="region of interest" description="Disordered" evidence="4">
    <location>
        <begin position="187"/>
        <end position="216"/>
    </location>
</feature>
<keyword evidence="6" id="KW-1185">Reference proteome</keyword>
<dbReference type="SMART" id="SM00320">
    <property type="entry name" value="WD40"/>
    <property type="match status" value="3"/>
</dbReference>
<reference evidence="5 6" key="1">
    <citation type="submission" date="2024-10" db="EMBL/GenBank/DDBJ databases">
        <title>Updated reference genomes for cyclostephanoid diatoms.</title>
        <authorList>
            <person name="Roberts W.R."/>
            <person name="Alverson A.J."/>
        </authorList>
    </citation>
    <scope>NUCLEOTIDE SEQUENCE [LARGE SCALE GENOMIC DNA]</scope>
    <source>
        <strain evidence="5 6">AJA276-08</strain>
    </source>
</reference>
<proteinExistence type="predicted"/>